<dbReference type="InterPro" id="IPR041698">
    <property type="entry name" value="Methyltransf_25"/>
</dbReference>
<gene>
    <name evidence="2" type="ORF">E3O65_11035</name>
</gene>
<comment type="caution">
    <text evidence="2">The sequence shown here is derived from an EMBL/GenBank/DDBJ whole genome shotgun (WGS) entry which is preliminary data.</text>
</comment>
<evidence type="ECO:0000313" key="2">
    <source>
        <dbReference type="EMBL" id="TFC97322.1"/>
    </source>
</evidence>
<evidence type="ECO:0000259" key="1">
    <source>
        <dbReference type="Pfam" id="PF13649"/>
    </source>
</evidence>
<dbReference type="SUPFAM" id="SSF53335">
    <property type="entry name" value="S-adenosyl-L-methionine-dependent methyltransferases"/>
    <property type="match status" value="1"/>
</dbReference>
<dbReference type="Proteomes" id="UP000298355">
    <property type="component" value="Unassembled WGS sequence"/>
</dbReference>
<keyword evidence="2" id="KW-0808">Transferase</keyword>
<organism evidence="2 3">
    <name type="scientific">Cryobacterium breve</name>
    <dbReference type="NCBI Taxonomy" id="1259258"/>
    <lineage>
        <taxon>Bacteria</taxon>
        <taxon>Bacillati</taxon>
        <taxon>Actinomycetota</taxon>
        <taxon>Actinomycetes</taxon>
        <taxon>Micrococcales</taxon>
        <taxon>Microbacteriaceae</taxon>
        <taxon>Cryobacterium</taxon>
    </lineage>
</organism>
<dbReference type="GO" id="GO:0032259">
    <property type="term" value="P:methylation"/>
    <property type="evidence" value="ECO:0007669"/>
    <property type="project" value="UniProtKB-KW"/>
</dbReference>
<dbReference type="GO" id="GO:0008168">
    <property type="term" value="F:methyltransferase activity"/>
    <property type="evidence" value="ECO:0007669"/>
    <property type="project" value="UniProtKB-KW"/>
</dbReference>
<dbReference type="InterPro" id="IPR029063">
    <property type="entry name" value="SAM-dependent_MTases_sf"/>
</dbReference>
<dbReference type="Gene3D" id="3.40.50.150">
    <property type="entry name" value="Vaccinia Virus protein VP39"/>
    <property type="match status" value="1"/>
</dbReference>
<name>A0ABY2IY47_9MICO</name>
<dbReference type="CDD" id="cd02440">
    <property type="entry name" value="AdoMet_MTases"/>
    <property type="match status" value="1"/>
</dbReference>
<reference evidence="2 3" key="1">
    <citation type="submission" date="2019-03" db="EMBL/GenBank/DDBJ databases">
        <title>Genomics of glacier-inhabiting Cryobacterium strains.</title>
        <authorList>
            <person name="Liu Q."/>
            <person name="Xin Y.-H."/>
        </authorList>
    </citation>
    <scope>NUCLEOTIDE SEQUENCE [LARGE SCALE GENOMIC DNA]</scope>
    <source>
        <strain evidence="2 3">TMT4-23</strain>
    </source>
</reference>
<evidence type="ECO:0000313" key="3">
    <source>
        <dbReference type="Proteomes" id="UP000298355"/>
    </source>
</evidence>
<dbReference type="EMBL" id="SOGJ01000023">
    <property type="protein sequence ID" value="TFC97322.1"/>
    <property type="molecule type" value="Genomic_DNA"/>
</dbReference>
<protein>
    <submittedName>
        <fullName evidence="2">Methyltransferase domain-containing protein</fullName>
    </submittedName>
</protein>
<dbReference type="Pfam" id="PF13649">
    <property type="entry name" value="Methyltransf_25"/>
    <property type="match status" value="1"/>
</dbReference>
<dbReference type="InterPro" id="IPR016718">
    <property type="entry name" value="rRNA_m1G-MeTrfase_A_prd"/>
</dbReference>
<feature type="domain" description="Methyltransferase" evidence="1">
    <location>
        <begin position="141"/>
        <end position="225"/>
    </location>
</feature>
<dbReference type="PIRSF" id="PIRSF018249">
    <property type="entry name" value="MyrA_prd"/>
    <property type="match status" value="1"/>
</dbReference>
<accession>A0ABY2IY47</accession>
<keyword evidence="2" id="KW-0489">Methyltransferase</keyword>
<keyword evidence="3" id="KW-1185">Reference proteome</keyword>
<sequence>MVRSRSARRPERVCPGGSLKIGSNRFPARNSSARTATTTRLTAATTERASMSLQTLSEWLRCPNCFLPLAPSGPLTLGCASRHSFDANKRGYISLVGGARRLIGDSTAMVDARALFLSAGWYAPLRECLARRVAEGEPSRILDVGCGTGYYLQGVLGHTPDAQALGMDLSPVAVARTVTGHDNVSGLVADVWSALPVRDAAADVILNVFAPRNPPEFHRVLRPSGVLMVVVPQESHLQELRAAGLALDVPANKAVHLSETLAAQGFDLQTHDTLSASLVLDQAQATALIGMGPSSHHMDADVAGHLDPEQTVTASFEVLSFRRRPM</sequence>
<proteinExistence type="predicted"/>